<evidence type="ECO:0000256" key="1">
    <source>
        <dbReference type="SAM" id="Phobius"/>
    </source>
</evidence>
<dbReference type="EMBL" id="JBHTBN010000004">
    <property type="protein sequence ID" value="MFC7357815.1"/>
    <property type="molecule type" value="Genomic_DNA"/>
</dbReference>
<reference evidence="3" key="1">
    <citation type="journal article" date="2019" name="Int. J. Syst. Evol. Microbiol.">
        <title>The Global Catalogue of Microorganisms (GCM) 10K type strain sequencing project: providing services to taxonomists for standard genome sequencing and annotation.</title>
        <authorList>
            <consortium name="The Broad Institute Genomics Platform"/>
            <consortium name="The Broad Institute Genome Sequencing Center for Infectious Disease"/>
            <person name="Wu L."/>
            <person name="Ma J."/>
        </authorList>
    </citation>
    <scope>NUCLEOTIDE SEQUENCE [LARGE SCALE GENOMIC DNA]</scope>
    <source>
        <strain evidence="3">CGMCC 1.16306</strain>
    </source>
</reference>
<dbReference type="RefSeq" id="WP_380217677.1">
    <property type="nucleotide sequence ID" value="NZ_JBHTBN010000004.1"/>
</dbReference>
<feature type="transmembrane region" description="Helical" evidence="1">
    <location>
        <begin position="21"/>
        <end position="40"/>
    </location>
</feature>
<evidence type="ECO:0000313" key="3">
    <source>
        <dbReference type="Proteomes" id="UP001596415"/>
    </source>
</evidence>
<proteinExistence type="predicted"/>
<keyword evidence="3" id="KW-1185">Reference proteome</keyword>
<accession>A0ABW2MVF8</accession>
<sequence length="150" mass="16861">MKTTTRKMTLKERKQLQRSRWLLLPIYILVLVFLAIAYYFESLPVYARVAASAIPIIAAIIFTSVMFKTNEDIQLNEVTVISGILSSKQKFGSHMPMASKRSSSQPSYYIVISGTKFKVTSRMYASVSEGDKVALTIAPRSNYILGIKIL</sequence>
<keyword evidence="1" id="KW-0812">Transmembrane</keyword>
<feature type="transmembrane region" description="Helical" evidence="1">
    <location>
        <begin position="46"/>
        <end position="67"/>
    </location>
</feature>
<name>A0ABW2MVF8_9FLAO</name>
<keyword evidence="1" id="KW-0472">Membrane</keyword>
<gene>
    <name evidence="2" type="ORF">ACFQO1_08960</name>
</gene>
<protein>
    <submittedName>
        <fullName evidence="2">Uncharacterized protein</fullName>
    </submittedName>
</protein>
<organism evidence="2 3">
    <name type="scientific">Jejudonia soesokkakensis</name>
    <dbReference type="NCBI Taxonomy" id="1323432"/>
    <lineage>
        <taxon>Bacteria</taxon>
        <taxon>Pseudomonadati</taxon>
        <taxon>Bacteroidota</taxon>
        <taxon>Flavobacteriia</taxon>
        <taxon>Flavobacteriales</taxon>
        <taxon>Flavobacteriaceae</taxon>
        <taxon>Jejudonia</taxon>
    </lineage>
</organism>
<keyword evidence="1" id="KW-1133">Transmembrane helix</keyword>
<evidence type="ECO:0000313" key="2">
    <source>
        <dbReference type="EMBL" id="MFC7357815.1"/>
    </source>
</evidence>
<dbReference type="Proteomes" id="UP001596415">
    <property type="component" value="Unassembled WGS sequence"/>
</dbReference>
<comment type="caution">
    <text evidence="2">The sequence shown here is derived from an EMBL/GenBank/DDBJ whole genome shotgun (WGS) entry which is preliminary data.</text>
</comment>